<name>A0A0L7L1W4_OPEBR</name>
<comment type="caution">
    <text evidence="2">The sequence shown here is derived from an EMBL/GenBank/DDBJ whole genome shotgun (WGS) entry which is preliminary data.</text>
</comment>
<dbReference type="AlphaFoldDB" id="A0A0L7L1W4"/>
<dbReference type="EMBL" id="JTDY01003519">
    <property type="protein sequence ID" value="KOB69425.1"/>
    <property type="molecule type" value="Genomic_DNA"/>
</dbReference>
<accession>A0A0L7L1W4</accession>
<sequence length="97" mass="10733">MSESHEPRSDDTCNVATQTDRVGTGTVASRCAHWHRYCACRRATSRAATTPATSPRRRIGWVQGLWRAAALTGTDTAHVGEPRAAQRRHLQRRHADG</sequence>
<evidence type="ECO:0000256" key="1">
    <source>
        <dbReference type="SAM" id="MobiDB-lite"/>
    </source>
</evidence>
<feature type="region of interest" description="Disordered" evidence="1">
    <location>
        <begin position="73"/>
        <end position="97"/>
    </location>
</feature>
<dbReference type="Proteomes" id="UP000037510">
    <property type="component" value="Unassembled WGS sequence"/>
</dbReference>
<keyword evidence="3" id="KW-1185">Reference proteome</keyword>
<organism evidence="2 3">
    <name type="scientific">Operophtera brumata</name>
    <name type="common">Winter moth</name>
    <name type="synonym">Phalaena brumata</name>
    <dbReference type="NCBI Taxonomy" id="104452"/>
    <lineage>
        <taxon>Eukaryota</taxon>
        <taxon>Metazoa</taxon>
        <taxon>Ecdysozoa</taxon>
        <taxon>Arthropoda</taxon>
        <taxon>Hexapoda</taxon>
        <taxon>Insecta</taxon>
        <taxon>Pterygota</taxon>
        <taxon>Neoptera</taxon>
        <taxon>Endopterygota</taxon>
        <taxon>Lepidoptera</taxon>
        <taxon>Glossata</taxon>
        <taxon>Ditrysia</taxon>
        <taxon>Geometroidea</taxon>
        <taxon>Geometridae</taxon>
        <taxon>Larentiinae</taxon>
        <taxon>Operophtera</taxon>
    </lineage>
</organism>
<proteinExistence type="predicted"/>
<reference evidence="2 3" key="1">
    <citation type="journal article" date="2015" name="Genome Biol. Evol.">
        <title>The genome of winter moth (Operophtera brumata) provides a genomic perspective on sexual dimorphism and phenology.</title>
        <authorList>
            <person name="Derks M.F."/>
            <person name="Smit S."/>
            <person name="Salis L."/>
            <person name="Schijlen E."/>
            <person name="Bossers A."/>
            <person name="Mateman C."/>
            <person name="Pijl A.S."/>
            <person name="de Ridder D."/>
            <person name="Groenen M.A."/>
            <person name="Visser M.E."/>
            <person name="Megens H.J."/>
        </authorList>
    </citation>
    <scope>NUCLEOTIDE SEQUENCE [LARGE SCALE GENOMIC DNA]</scope>
    <source>
        <strain evidence="2">WM2013NL</strain>
        <tissue evidence="2">Head and thorax</tissue>
    </source>
</reference>
<gene>
    <name evidence="2" type="ORF">OBRU01_16805</name>
</gene>
<feature type="compositionally biased region" description="Basic residues" evidence="1">
    <location>
        <begin position="85"/>
        <end position="97"/>
    </location>
</feature>
<evidence type="ECO:0000313" key="2">
    <source>
        <dbReference type="EMBL" id="KOB69425.1"/>
    </source>
</evidence>
<protein>
    <submittedName>
        <fullName evidence="2">Uncharacterized protein</fullName>
    </submittedName>
</protein>
<evidence type="ECO:0000313" key="3">
    <source>
        <dbReference type="Proteomes" id="UP000037510"/>
    </source>
</evidence>